<evidence type="ECO:0000313" key="3">
    <source>
        <dbReference type="Proteomes" id="UP000283509"/>
    </source>
</evidence>
<reference evidence="2 3" key="2">
    <citation type="submission" date="2019-01" db="EMBL/GenBank/DDBJ databases">
        <title>The decoding of complex shrimp genome reveals the adaptation for benthos swimmer, frequently molting mechanism and breeding impact on genome.</title>
        <authorList>
            <person name="Sun Y."/>
            <person name="Gao Y."/>
            <person name="Yu Y."/>
        </authorList>
    </citation>
    <scope>NUCLEOTIDE SEQUENCE [LARGE SCALE GENOMIC DNA]</scope>
    <source>
        <tissue evidence="2">Muscle</tissue>
    </source>
</reference>
<comment type="caution">
    <text evidence="2">The sequence shown here is derived from an EMBL/GenBank/DDBJ whole genome shotgun (WGS) entry which is preliminary data.</text>
</comment>
<dbReference type="AlphaFoldDB" id="A0A423TS89"/>
<protein>
    <submittedName>
        <fullName evidence="2">Uncharacterized protein</fullName>
    </submittedName>
</protein>
<organism evidence="2 3">
    <name type="scientific">Penaeus vannamei</name>
    <name type="common">Whiteleg shrimp</name>
    <name type="synonym">Litopenaeus vannamei</name>
    <dbReference type="NCBI Taxonomy" id="6689"/>
    <lineage>
        <taxon>Eukaryota</taxon>
        <taxon>Metazoa</taxon>
        <taxon>Ecdysozoa</taxon>
        <taxon>Arthropoda</taxon>
        <taxon>Crustacea</taxon>
        <taxon>Multicrustacea</taxon>
        <taxon>Malacostraca</taxon>
        <taxon>Eumalacostraca</taxon>
        <taxon>Eucarida</taxon>
        <taxon>Decapoda</taxon>
        <taxon>Dendrobranchiata</taxon>
        <taxon>Penaeoidea</taxon>
        <taxon>Penaeidae</taxon>
        <taxon>Penaeus</taxon>
    </lineage>
</organism>
<accession>A0A423TS89</accession>
<dbReference type="Gene3D" id="3.15.10.50">
    <property type="match status" value="1"/>
</dbReference>
<feature type="region of interest" description="Disordered" evidence="1">
    <location>
        <begin position="1"/>
        <end position="35"/>
    </location>
</feature>
<evidence type="ECO:0000313" key="2">
    <source>
        <dbReference type="EMBL" id="ROT79320.1"/>
    </source>
</evidence>
<gene>
    <name evidence="2" type="ORF">C7M84_001968</name>
</gene>
<reference evidence="2 3" key="1">
    <citation type="submission" date="2018-04" db="EMBL/GenBank/DDBJ databases">
        <authorList>
            <person name="Zhang X."/>
            <person name="Yuan J."/>
            <person name="Li F."/>
            <person name="Xiang J."/>
        </authorList>
    </citation>
    <scope>NUCLEOTIDE SEQUENCE [LARGE SCALE GENOMIC DNA]</scope>
    <source>
        <tissue evidence="2">Muscle</tissue>
    </source>
</reference>
<dbReference type="InterPro" id="IPR020234">
    <property type="entry name" value="Mite_allergen_group-7"/>
</dbReference>
<sequence length="294" mass="32130">MQALQRGLFGFGEISPSDERRKEGPEPGSPASDFTCAWRWGDNTTAKFIMMLGQQLIVTVLCLGAVFAAPNPKEDSLNNYIDMVMENLQILIVENGYDPAPLPNATTGFSDTVLGVTWHGEATAYDGWLRGLASVYRSENAEFVRDDDGIVIGLSTGMGLSAMQGHYKLLAKFMDLGPVADVVMDINGASIFFAAALDRTSCRFHVSTMDVTNIGHISVDIHGLGPLNWIFEIVVDMVVNVVRLFIKNTVESIIQGFTNDVLDQLDLGPLGPIIGCDNPRLVLHRQPRSFIPRA</sequence>
<name>A0A423TS89_PENVA</name>
<dbReference type="OrthoDB" id="6419576at2759"/>
<proteinExistence type="predicted"/>
<dbReference type="EMBL" id="QCYY01001259">
    <property type="protein sequence ID" value="ROT79320.1"/>
    <property type="molecule type" value="Genomic_DNA"/>
</dbReference>
<dbReference type="STRING" id="6689.A0A423TS89"/>
<dbReference type="Pfam" id="PF16984">
    <property type="entry name" value="Grp7_allergen"/>
    <property type="match status" value="1"/>
</dbReference>
<dbReference type="InterPro" id="IPR038602">
    <property type="entry name" value="Mite_allergen_7_sf"/>
</dbReference>
<evidence type="ECO:0000256" key="1">
    <source>
        <dbReference type="SAM" id="MobiDB-lite"/>
    </source>
</evidence>
<dbReference type="Proteomes" id="UP000283509">
    <property type="component" value="Unassembled WGS sequence"/>
</dbReference>
<keyword evidence="3" id="KW-1185">Reference proteome</keyword>